<evidence type="ECO:0000313" key="2">
    <source>
        <dbReference type="EMBL" id="MEJ2904560.1"/>
    </source>
</evidence>
<protein>
    <submittedName>
        <fullName evidence="2">Uncharacterized protein</fullName>
    </submittedName>
</protein>
<feature type="transmembrane region" description="Helical" evidence="1">
    <location>
        <begin position="60"/>
        <end position="78"/>
    </location>
</feature>
<comment type="caution">
    <text evidence="2">The sequence shown here is derived from an EMBL/GenBank/DDBJ whole genome shotgun (WGS) entry which is preliminary data.</text>
</comment>
<proteinExistence type="predicted"/>
<gene>
    <name evidence="2" type="ORF">WAE58_19115</name>
</gene>
<keyword evidence="1" id="KW-0812">Transmembrane</keyword>
<sequence>MNKSRYEQSGTDIVLVTNVTKIYLMNVKRTFGTILTVLGIIALIYAGYGYVQHSIQTRELIVVAIIGIIFFVSGIGLIKNTKDEA</sequence>
<accession>A0ABU8NQP2</accession>
<feature type="transmembrane region" description="Helical" evidence="1">
    <location>
        <begin position="30"/>
        <end position="48"/>
    </location>
</feature>
<reference evidence="2 3" key="1">
    <citation type="submission" date="2024-03" db="EMBL/GenBank/DDBJ databases">
        <title>Sequence of Lycoming College Course Isolates.</title>
        <authorList>
            <person name="Plotts O."/>
            <person name="Newman J."/>
        </authorList>
    </citation>
    <scope>NUCLEOTIDE SEQUENCE [LARGE SCALE GENOMIC DNA]</scope>
    <source>
        <strain evidence="2 3">CJB-3</strain>
    </source>
</reference>
<dbReference type="Proteomes" id="UP001378956">
    <property type="component" value="Unassembled WGS sequence"/>
</dbReference>
<name>A0ABU8NQP2_9SPHI</name>
<keyword evidence="1" id="KW-0472">Membrane</keyword>
<evidence type="ECO:0000313" key="3">
    <source>
        <dbReference type="Proteomes" id="UP001378956"/>
    </source>
</evidence>
<dbReference type="EMBL" id="JBBEUB010000007">
    <property type="protein sequence ID" value="MEJ2904560.1"/>
    <property type="molecule type" value="Genomic_DNA"/>
</dbReference>
<evidence type="ECO:0000256" key="1">
    <source>
        <dbReference type="SAM" id="Phobius"/>
    </source>
</evidence>
<keyword evidence="1" id="KW-1133">Transmembrane helix</keyword>
<keyword evidence="3" id="KW-1185">Reference proteome</keyword>
<dbReference type="RefSeq" id="WP_246269628.1">
    <property type="nucleotide sequence ID" value="NZ_CBFGNQ010000005.1"/>
</dbReference>
<organism evidence="2 3">
    <name type="scientific">Pedobacter panaciterrae</name>
    <dbReference type="NCBI Taxonomy" id="363849"/>
    <lineage>
        <taxon>Bacteria</taxon>
        <taxon>Pseudomonadati</taxon>
        <taxon>Bacteroidota</taxon>
        <taxon>Sphingobacteriia</taxon>
        <taxon>Sphingobacteriales</taxon>
        <taxon>Sphingobacteriaceae</taxon>
        <taxon>Pedobacter</taxon>
    </lineage>
</organism>